<dbReference type="EMBL" id="BMMH01000002">
    <property type="protein sequence ID" value="GGK98024.1"/>
    <property type="molecule type" value="Genomic_DNA"/>
</dbReference>
<dbReference type="RefSeq" id="WP_229718624.1">
    <property type="nucleotide sequence ID" value="NZ_BMMH01000002.1"/>
</dbReference>
<reference evidence="1" key="2">
    <citation type="submission" date="2020-09" db="EMBL/GenBank/DDBJ databases">
        <authorList>
            <person name="Sun Q."/>
            <person name="Zhou Y."/>
        </authorList>
    </citation>
    <scope>NUCLEOTIDE SEQUENCE</scope>
    <source>
        <strain evidence="1">CGMCC 4.3508</strain>
    </source>
</reference>
<evidence type="ECO:0008006" key="3">
    <source>
        <dbReference type="Google" id="ProtNLM"/>
    </source>
</evidence>
<reference evidence="1" key="1">
    <citation type="journal article" date="2014" name="Int. J. Syst. Evol. Microbiol.">
        <title>Complete genome sequence of Corynebacterium casei LMG S-19264T (=DSM 44701T), isolated from a smear-ripened cheese.</title>
        <authorList>
            <consortium name="US DOE Joint Genome Institute (JGI-PGF)"/>
            <person name="Walter F."/>
            <person name="Albersmeier A."/>
            <person name="Kalinowski J."/>
            <person name="Ruckert C."/>
        </authorList>
    </citation>
    <scope>NUCLEOTIDE SEQUENCE</scope>
    <source>
        <strain evidence="1">CGMCC 4.3508</strain>
    </source>
</reference>
<organism evidence="1 2">
    <name type="scientific">Nocardia jinanensis</name>
    <dbReference type="NCBI Taxonomy" id="382504"/>
    <lineage>
        <taxon>Bacteria</taxon>
        <taxon>Bacillati</taxon>
        <taxon>Actinomycetota</taxon>
        <taxon>Actinomycetes</taxon>
        <taxon>Mycobacteriales</taxon>
        <taxon>Nocardiaceae</taxon>
        <taxon>Nocardia</taxon>
    </lineage>
</organism>
<evidence type="ECO:0000313" key="1">
    <source>
        <dbReference type="EMBL" id="GGK98024.1"/>
    </source>
</evidence>
<accession>A0A917VN96</accession>
<name>A0A917VN96_9NOCA</name>
<keyword evidence="2" id="KW-1185">Reference proteome</keyword>
<gene>
    <name evidence="1" type="ORF">GCM10011588_10760</name>
</gene>
<dbReference type="SUPFAM" id="SSF56112">
    <property type="entry name" value="Protein kinase-like (PK-like)"/>
    <property type="match status" value="1"/>
</dbReference>
<protein>
    <recommendedName>
        <fullName evidence="3">Aminoglycoside phosphotransferase</fullName>
    </recommendedName>
</protein>
<comment type="caution">
    <text evidence="1">The sequence shown here is derived from an EMBL/GenBank/DDBJ whole genome shotgun (WGS) entry which is preliminary data.</text>
</comment>
<sequence length="80" mass="8736">MIDWSEAACGDGLYDLATLTLGHPEHLGDVVSGYGTDVDLDVIRAWWSLRSLRGVRWLVEHGFDPTTPGGEVDVLINQAV</sequence>
<proteinExistence type="predicted"/>
<dbReference type="Proteomes" id="UP000638263">
    <property type="component" value="Unassembled WGS sequence"/>
</dbReference>
<evidence type="ECO:0000313" key="2">
    <source>
        <dbReference type="Proteomes" id="UP000638263"/>
    </source>
</evidence>
<dbReference type="AlphaFoldDB" id="A0A917VN96"/>
<dbReference type="InterPro" id="IPR011009">
    <property type="entry name" value="Kinase-like_dom_sf"/>
</dbReference>